<evidence type="ECO:0000256" key="5">
    <source>
        <dbReference type="ARBA" id="ARBA00023136"/>
    </source>
</evidence>
<evidence type="ECO:0000259" key="8">
    <source>
        <dbReference type="Pfam" id="PF02687"/>
    </source>
</evidence>
<evidence type="ECO:0000256" key="6">
    <source>
        <dbReference type="ARBA" id="ARBA00038076"/>
    </source>
</evidence>
<feature type="domain" description="MacB-like periplasmic core" evidence="9">
    <location>
        <begin position="18"/>
        <end position="239"/>
    </location>
</feature>
<reference evidence="10" key="1">
    <citation type="submission" date="2019-08" db="EMBL/GenBank/DDBJ databases">
        <authorList>
            <person name="Kucharzyk K."/>
            <person name="Murdoch R.W."/>
            <person name="Higgins S."/>
            <person name="Loffler F."/>
        </authorList>
    </citation>
    <scope>NUCLEOTIDE SEQUENCE</scope>
</reference>
<dbReference type="EC" id="3.6.3.-" evidence="10"/>
<dbReference type="InterPro" id="IPR050250">
    <property type="entry name" value="Macrolide_Exporter_MacB"/>
</dbReference>
<dbReference type="GO" id="GO:0016787">
    <property type="term" value="F:hydrolase activity"/>
    <property type="evidence" value="ECO:0007669"/>
    <property type="project" value="UniProtKB-KW"/>
</dbReference>
<comment type="subcellular location">
    <subcellularLocation>
        <location evidence="1">Cell membrane</location>
        <topology evidence="1">Multi-pass membrane protein</topology>
    </subcellularLocation>
</comment>
<dbReference type="InterPro" id="IPR025857">
    <property type="entry name" value="MacB_PCD"/>
</dbReference>
<organism evidence="10">
    <name type="scientific">bioreactor metagenome</name>
    <dbReference type="NCBI Taxonomy" id="1076179"/>
    <lineage>
        <taxon>unclassified sequences</taxon>
        <taxon>metagenomes</taxon>
        <taxon>ecological metagenomes</taxon>
    </lineage>
</organism>
<gene>
    <name evidence="10" type="primary">macB_28</name>
    <name evidence="10" type="ORF">SDC9_47286</name>
</gene>
<dbReference type="PANTHER" id="PTHR30572:SF4">
    <property type="entry name" value="ABC TRANSPORTER PERMEASE YTRF"/>
    <property type="match status" value="1"/>
</dbReference>
<evidence type="ECO:0000256" key="4">
    <source>
        <dbReference type="ARBA" id="ARBA00022989"/>
    </source>
</evidence>
<feature type="transmembrane region" description="Helical" evidence="7">
    <location>
        <begin position="278"/>
        <end position="303"/>
    </location>
</feature>
<dbReference type="GO" id="GO:0005886">
    <property type="term" value="C:plasma membrane"/>
    <property type="evidence" value="ECO:0007669"/>
    <property type="project" value="UniProtKB-SubCell"/>
</dbReference>
<feature type="transmembrane region" description="Helical" evidence="7">
    <location>
        <begin position="20"/>
        <end position="39"/>
    </location>
</feature>
<dbReference type="Pfam" id="PF12704">
    <property type="entry name" value="MacB_PCD"/>
    <property type="match status" value="1"/>
</dbReference>
<keyword evidence="10" id="KW-0067">ATP-binding</keyword>
<comment type="caution">
    <text evidence="10">The sequence shown here is derived from an EMBL/GenBank/DDBJ whole genome shotgun (WGS) entry which is preliminary data.</text>
</comment>
<evidence type="ECO:0000256" key="3">
    <source>
        <dbReference type="ARBA" id="ARBA00022692"/>
    </source>
</evidence>
<dbReference type="GO" id="GO:0005524">
    <property type="term" value="F:ATP binding"/>
    <property type="evidence" value="ECO:0007669"/>
    <property type="project" value="UniProtKB-KW"/>
</dbReference>
<evidence type="ECO:0000256" key="7">
    <source>
        <dbReference type="SAM" id="Phobius"/>
    </source>
</evidence>
<name>A0A644WBU0_9ZZZZ</name>
<comment type="similarity">
    <text evidence="6">Belongs to the ABC-4 integral membrane protein family.</text>
</comment>
<dbReference type="EMBL" id="VSSQ01000770">
    <property type="protein sequence ID" value="MPM01049.1"/>
    <property type="molecule type" value="Genomic_DNA"/>
</dbReference>
<evidence type="ECO:0000259" key="9">
    <source>
        <dbReference type="Pfam" id="PF12704"/>
    </source>
</evidence>
<keyword evidence="2" id="KW-1003">Cell membrane</keyword>
<keyword evidence="4 7" id="KW-1133">Transmembrane helix</keyword>
<evidence type="ECO:0000256" key="1">
    <source>
        <dbReference type="ARBA" id="ARBA00004651"/>
    </source>
</evidence>
<evidence type="ECO:0000313" key="10">
    <source>
        <dbReference type="EMBL" id="MPM01049.1"/>
    </source>
</evidence>
<dbReference type="InterPro" id="IPR003838">
    <property type="entry name" value="ABC3_permease_C"/>
</dbReference>
<feature type="transmembrane region" description="Helical" evidence="7">
    <location>
        <begin position="323"/>
        <end position="349"/>
    </location>
</feature>
<protein>
    <submittedName>
        <fullName evidence="10">Macrolide export ATP-binding/permease protein MacB</fullName>
        <ecNumber evidence="10">3.6.3.-</ecNumber>
    </submittedName>
</protein>
<keyword evidence="3 7" id="KW-0812">Transmembrane</keyword>
<accession>A0A644WBU0</accession>
<feature type="transmembrane region" description="Helical" evidence="7">
    <location>
        <begin position="380"/>
        <end position="398"/>
    </location>
</feature>
<evidence type="ECO:0000256" key="2">
    <source>
        <dbReference type="ARBA" id="ARBA00022475"/>
    </source>
</evidence>
<dbReference type="PANTHER" id="PTHR30572">
    <property type="entry name" value="MEMBRANE COMPONENT OF TRANSPORTER-RELATED"/>
    <property type="match status" value="1"/>
</dbReference>
<keyword evidence="10" id="KW-0378">Hydrolase</keyword>
<sequence length="416" mass="46405">MDILQEIWSGLKRNKLRTILTGLSVSWGIFILIILMGAGNGLRNGVTSNFSDRSTNTVQLWPGRTSLPYKGYQSGRSLSFTEKELKKVELGVAEAINETPIVDKHLNISYKNEYGTYSVKGVLPHYENIFNLEFEADGGRFINETDIRGTRKVIVIDKKIQDVLFKGESPMGKFVKVDQVMFQVVGVNSKKERWGDGTAYIPYSTAQMVFNPNKKFYSMAMIVEGLETKEANEEFNDRLKENVSQTMLFDPKDAQALWINNSQQDYLQTMNIFNGISFFVLVIGIFTLIAGVVGVSNIMLVTVKERTREIGIRKAIGAPPAQILFTIILESILITALFGYMGMMAGIGITEVVNMVLEQSAAANPSGMSVFKNPTVNLNYVYFSTMIMIVAGIIAGYMPARKAVKIKPIEAMRDDN</sequence>
<keyword evidence="10" id="KW-0547">Nucleotide-binding</keyword>
<dbReference type="GO" id="GO:0022857">
    <property type="term" value="F:transmembrane transporter activity"/>
    <property type="evidence" value="ECO:0007669"/>
    <property type="project" value="TreeGrafter"/>
</dbReference>
<dbReference type="Pfam" id="PF02687">
    <property type="entry name" value="FtsX"/>
    <property type="match status" value="1"/>
</dbReference>
<dbReference type="AlphaFoldDB" id="A0A644WBU0"/>
<feature type="domain" description="ABC3 transporter permease C-terminal" evidence="8">
    <location>
        <begin position="282"/>
        <end position="408"/>
    </location>
</feature>
<keyword evidence="5 7" id="KW-0472">Membrane</keyword>
<proteinExistence type="inferred from homology"/>